<comment type="caution">
    <text evidence="2">The sequence shown here is derived from an EMBL/GenBank/DDBJ whole genome shotgun (WGS) entry which is preliminary data.</text>
</comment>
<protein>
    <recommendedName>
        <fullName evidence="4">Lumazine-binding protein</fullName>
    </recommendedName>
</protein>
<evidence type="ECO:0000313" key="2">
    <source>
        <dbReference type="EMBL" id="MDQ0009099.1"/>
    </source>
</evidence>
<reference evidence="2 3" key="1">
    <citation type="submission" date="2023-07" db="EMBL/GenBank/DDBJ databases">
        <title>Sorghum-associated microbial communities from plants grown in Nebraska, USA.</title>
        <authorList>
            <person name="Schachtman D."/>
        </authorList>
    </citation>
    <scope>NUCLEOTIDE SEQUENCE [LARGE SCALE GENOMIC DNA]</scope>
    <source>
        <strain evidence="2 3">CC60</strain>
    </source>
</reference>
<evidence type="ECO:0008006" key="4">
    <source>
        <dbReference type="Google" id="ProtNLM"/>
    </source>
</evidence>
<proteinExistence type="predicted"/>
<dbReference type="RefSeq" id="WP_306848338.1">
    <property type="nucleotide sequence ID" value="NZ_JAUSSK010000002.1"/>
</dbReference>
<dbReference type="SUPFAM" id="SSF54427">
    <property type="entry name" value="NTF2-like"/>
    <property type="match status" value="1"/>
</dbReference>
<dbReference type="Pfam" id="PF12893">
    <property type="entry name" value="Lumazine_bd_2"/>
    <property type="match status" value="1"/>
</dbReference>
<keyword evidence="1" id="KW-0732">Signal</keyword>
<evidence type="ECO:0000313" key="3">
    <source>
        <dbReference type="Proteomes" id="UP001237737"/>
    </source>
</evidence>
<dbReference type="InterPro" id="IPR039437">
    <property type="entry name" value="FrzH/put_lumazine-bd"/>
</dbReference>
<feature type="signal peptide" evidence="1">
    <location>
        <begin position="1"/>
        <end position="23"/>
    </location>
</feature>
<organism evidence="2 3">
    <name type="scientific">Luteibacter jiangsuensis</name>
    <dbReference type="NCBI Taxonomy" id="637577"/>
    <lineage>
        <taxon>Bacteria</taxon>
        <taxon>Pseudomonadati</taxon>
        <taxon>Pseudomonadota</taxon>
        <taxon>Gammaproteobacteria</taxon>
        <taxon>Lysobacterales</taxon>
        <taxon>Rhodanobacteraceae</taxon>
        <taxon>Luteibacter</taxon>
    </lineage>
</organism>
<gene>
    <name evidence="2" type="ORF">J2T07_001276</name>
</gene>
<name>A0ABT9SX34_9GAMM</name>
<dbReference type="EMBL" id="JAUSSK010000002">
    <property type="protein sequence ID" value="MDQ0009099.1"/>
    <property type="molecule type" value="Genomic_DNA"/>
</dbReference>
<dbReference type="Proteomes" id="UP001237737">
    <property type="component" value="Unassembled WGS sequence"/>
</dbReference>
<feature type="chain" id="PRO_5046514260" description="Lumazine-binding protein" evidence="1">
    <location>
        <begin position="24"/>
        <end position="158"/>
    </location>
</feature>
<dbReference type="Gene3D" id="3.10.450.50">
    <property type="match status" value="1"/>
</dbReference>
<dbReference type="InterPro" id="IPR032710">
    <property type="entry name" value="NTF2-like_dom_sf"/>
</dbReference>
<accession>A0ABT9SX34</accession>
<keyword evidence="3" id="KW-1185">Reference proteome</keyword>
<evidence type="ECO:0000256" key="1">
    <source>
        <dbReference type="SAM" id="SignalP"/>
    </source>
</evidence>
<sequence>MNQQRIRRLLAAALITLTAGAQAVPADTPAIRQTAQQDPAAQEGMRQAIQYYFSGQATGEASHMRQAFLPSARIESVRDGKFTSLSLDEFCAFFKGKAADNEASRVRTIDFMDASGNAGTARITLDYGAVVITDYFLLLKIGDEWKIANKVSYFGRRG</sequence>